<dbReference type="PROSITE" id="PS50975">
    <property type="entry name" value="ATP_GRASP"/>
    <property type="match status" value="1"/>
</dbReference>
<dbReference type="Pfam" id="PF08443">
    <property type="entry name" value="RimK"/>
    <property type="match status" value="1"/>
</dbReference>
<dbReference type="InterPro" id="IPR013651">
    <property type="entry name" value="ATP-grasp_RimK-type"/>
</dbReference>
<dbReference type="Gene3D" id="3.30.470.20">
    <property type="entry name" value="ATP-grasp fold, B domain"/>
    <property type="match status" value="1"/>
</dbReference>
<dbReference type="PANTHER" id="PTHR21621:SF2">
    <property type="entry name" value="COENZYME GAMMA-F420-2:ALPHA-L-GLUTAMATE LIGASE"/>
    <property type="match status" value="1"/>
</dbReference>
<dbReference type="NCBIfam" id="TIGR00768">
    <property type="entry name" value="rimK_fam"/>
    <property type="match status" value="1"/>
</dbReference>
<evidence type="ECO:0000313" key="6">
    <source>
        <dbReference type="EMBL" id="MFC2948489.1"/>
    </source>
</evidence>
<dbReference type="EMBL" id="JBHRRZ010000015">
    <property type="protein sequence ID" value="MFC2948489.1"/>
    <property type="molecule type" value="Genomic_DNA"/>
</dbReference>
<keyword evidence="1" id="KW-0479">Metal-binding</keyword>
<keyword evidence="3 4" id="KW-0067">ATP-binding</keyword>
<reference evidence="7" key="1">
    <citation type="journal article" date="2019" name="Int. J. Syst. Evol. Microbiol.">
        <title>The Global Catalogue of Microorganisms (GCM) 10K type strain sequencing project: providing services to taxonomists for standard genome sequencing and annotation.</title>
        <authorList>
            <consortium name="The Broad Institute Genomics Platform"/>
            <consortium name="The Broad Institute Genome Sequencing Center for Infectious Disease"/>
            <person name="Wu L."/>
            <person name="Ma J."/>
        </authorList>
    </citation>
    <scope>NUCLEOTIDE SEQUENCE [LARGE SCALE GENOMIC DNA]</scope>
    <source>
        <strain evidence="7">KCTC 13193</strain>
    </source>
</reference>
<organism evidence="6 7">
    <name type="scientific">Virgibacillus sediminis</name>
    <dbReference type="NCBI Taxonomy" id="202260"/>
    <lineage>
        <taxon>Bacteria</taxon>
        <taxon>Bacillati</taxon>
        <taxon>Bacillota</taxon>
        <taxon>Bacilli</taxon>
        <taxon>Bacillales</taxon>
        <taxon>Bacillaceae</taxon>
        <taxon>Virgibacillus</taxon>
    </lineage>
</organism>
<dbReference type="InterPro" id="IPR011761">
    <property type="entry name" value="ATP-grasp"/>
</dbReference>
<dbReference type="RefSeq" id="WP_390305534.1">
    <property type="nucleotide sequence ID" value="NZ_JBHRRZ010000015.1"/>
</dbReference>
<evidence type="ECO:0000256" key="4">
    <source>
        <dbReference type="PROSITE-ProRule" id="PRU00409"/>
    </source>
</evidence>
<keyword evidence="7" id="KW-1185">Reference proteome</keyword>
<evidence type="ECO:0000313" key="7">
    <source>
        <dbReference type="Proteomes" id="UP001595387"/>
    </source>
</evidence>
<dbReference type="Gene3D" id="3.40.50.20">
    <property type="match status" value="1"/>
</dbReference>
<comment type="caution">
    <text evidence="6">The sequence shown here is derived from an EMBL/GenBank/DDBJ whole genome shotgun (WGS) entry which is preliminary data.</text>
</comment>
<keyword evidence="6" id="KW-0436">Ligase</keyword>
<evidence type="ECO:0000256" key="2">
    <source>
        <dbReference type="ARBA" id="ARBA00022741"/>
    </source>
</evidence>
<dbReference type="GO" id="GO:0016874">
    <property type="term" value="F:ligase activity"/>
    <property type="evidence" value="ECO:0007669"/>
    <property type="project" value="UniProtKB-KW"/>
</dbReference>
<sequence length="300" mass="33223">MNLQGWIIYNGNLPGNKFLDFAEWMHDAASRKQSKTKIFKNNELLSQLDTSNLDLLKLSESNLPDYVVFADKDIYLARQLELLGVRVFNSAEAIERSDDKIASYQRLASQNLPIPKTIISPKIFSSGTIEEEIIHTAGRELGFPMILKEAYGSFGEQVYLVSNEAELYEKANALAGKAFMFQQFIKTSYGTDLRLHVVGNRIAAAMKRKSANDFRANITAGGTMEAYQPTEEEAELAIMAAKCIGADIAGVDLLLGPGGKPLICEINSNAHIRNMYDCTGINVADDIMDYILDSMSKGEE</sequence>
<proteinExistence type="predicted"/>
<evidence type="ECO:0000259" key="5">
    <source>
        <dbReference type="PROSITE" id="PS50975"/>
    </source>
</evidence>
<protein>
    <submittedName>
        <fullName evidence="6">RimK family alpha-L-glutamate ligase</fullName>
    </submittedName>
</protein>
<evidence type="ECO:0000256" key="3">
    <source>
        <dbReference type="ARBA" id="ARBA00022840"/>
    </source>
</evidence>
<evidence type="ECO:0000256" key="1">
    <source>
        <dbReference type="ARBA" id="ARBA00022723"/>
    </source>
</evidence>
<dbReference type="InterPro" id="IPR004666">
    <property type="entry name" value="Rp_bS6_RimK/Lys_biosynth_LsyX"/>
</dbReference>
<dbReference type="SUPFAM" id="SSF56059">
    <property type="entry name" value="Glutathione synthetase ATP-binding domain-like"/>
    <property type="match status" value="1"/>
</dbReference>
<keyword evidence="2 4" id="KW-0547">Nucleotide-binding</keyword>
<gene>
    <name evidence="6" type="ORF">ACFODW_09070</name>
</gene>
<accession>A0ABV7A5Y7</accession>
<dbReference type="Proteomes" id="UP001595387">
    <property type="component" value="Unassembled WGS sequence"/>
</dbReference>
<dbReference type="PANTHER" id="PTHR21621">
    <property type="entry name" value="RIBOSOMAL PROTEIN S6 MODIFICATION PROTEIN"/>
    <property type="match status" value="1"/>
</dbReference>
<name>A0ABV7A5Y7_9BACI</name>
<feature type="domain" description="ATP-grasp" evidence="5">
    <location>
        <begin position="104"/>
        <end position="292"/>
    </location>
</feature>